<proteinExistence type="predicted"/>
<evidence type="ECO:0000313" key="2">
    <source>
        <dbReference type="EMBL" id="MBS6622771.1"/>
    </source>
</evidence>
<feature type="region of interest" description="Disordered" evidence="1">
    <location>
        <begin position="667"/>
        <end position="688"/>
    </location>
</feature>
<dbReference type="AlphaFoldDB" id="A0A9E1M0E7"/>
<protein>
    <submittedName>
        <fullName evidence="2">PcfJ domain-containing protein</fullName>
    </submittedName>
</protein>
<sequence length="688" mass="79870">MIWKKAELAALPCLEPPKSNRQDTTPLWAASVVEYHGEQILQIEAFEHTGELVLRHWVAQGCEKYISLRADGTWSGALLATQEPFCKGHYYGLLSEPQKNVMAESTLVDWDKKLGKWREPLRELADRESTAASRKRWNQKNARDEKAMRLFYALRSEDLEPPPEAEKAAWEEIKKELGSEGWMLYWPYKVKEPLTGEWLKCSKGYCTACGAQTELWPEDMPEEYETIGHCPMCGAEVRYCRSVNAKWAEKAIKTVKFRRASTGAALAVQYLTGVWYDVTVVGRERRITEHCVTQAINVAIFSGEKAVSIAGCEGNFGNWGFTGNWHPEERVRELWGVKLPIQWQELQGTPLENSHVWDYLRKSWNPSPVGYCAQYLRYPAMENLVNAGLYRIVDQIADGFQVTRETMDRKQVSPGKMLGLTKPELERAKKELWDLSELEAYKWLRNRKLLTDKREVKNWAIEKTHGVVADVMKSCAGDKGKERTMYQYLRKQAAKYKRTIHWVAEIYKDYFFFGEKLKYDFTDHKNQFPHKLKEMHDRLAEQVEQRKNTALSQKIEKVAAALERFAWEKDGLLIRPARSAAELSTEGKLLHHCVGTYAEDYSKGKTALFFIRREEEPEIPYYTLELRERDMTVVQNHGDHNKPQTPEIKEFERKWLAWAKKQEAARRAEEKKARLADDCKKNEKEHAA</sequence>
<evidence type="ECO:0000313" key="3">
    <source>
        <dbReference type="Proteomes" id="UP000811365"/>
    </source>
</evidence>
<evidence type="ECO:0000256" key="1">
    <source>
        <dbReference type="SAM" id="MobiDB-lite"/>
    </source>
</evidence>
<dbReference type="Proteomes" id="UP000811365">
    <property type="component" value="Unassembled WGS sequence"/>
</dbReference>
<gene>
    <name evidence="2" type="ORF">KH315_11515</name>
</gene>
<dbReference type="Pfam" id="PF14284">
    <property type="entry name" value="PcfJ"/>
    <property type="match status" value="1"/>
</dbReference>
<organism evidence="2 3">
    <name type="scientific">Faecalibacterium prausnitzii</name>
    <dbReference type="NCBI Taxonomy" id="853"/>
    <lineage>
        <taxon>Bacteria</taxon>
        <taxon>Bacillati</taxon>
        <taxon>Bacillota</taxon>
        <taxon>Clostridia</taxon>
        <taxon>Eubacteriales</taxon>
        <taxon>Oscillospiraceae</taxon>
        <taxon>Faecalibacterium</taxon>
    </lineage>
</organism>
<accession>A0A9E1M0E7</accession>
<dbReference type="EMBL" id="JAGZYH010000049">
    <property type="protein sequence ID" value="MBS6622771.1"/>
    <property type="molecule type" value="Genomic_DNA"/>
</dbReference>
<comment type="caution">
    <text evidence="2">The sequence shown here is derived from an EMBL/GenBank/DDBJ whole genome shotgun (WGS) entry which is preliminary data.</text>
</comment>
<name>A0A9E1M0E7_9FIRM</name>
<dbReference type="InterPro" id="IPR025586">
    <property type="entry name" value="PcfJ"/>
</dbReference>
<reference evidence="2" key="1">
    <citation type="submission" date="2021-02" db="EMBL/GenBank/DDBJ databases">
        <title>Infant gut strain persistence is associated with maternal origin, phylogeny, and functional potential including surface adhesion and iron acquisition.</title>
        <authorList>
            <person name="Lou Y.C."/>
        </authorList>
    </citation>
    <scope>NUCLEOTIDE SEQUENCE</scope>
    <source>
        <strain evidence="2">L2_039_000G1_dasL2_039_000G1_maxbin2.maxbin.077</strain>
    </source>
</reference>